<evidence type="ECO:0000256" key="1">
    <source>
        <dbReference type="SAM" id="MobiDB-lite"/>
    </source>
</evidence>
<dbReference type="SFLD" id="SFLDS00019">
    <property type="entry name" value="Glutathione_Transferase_(cytos"/>
    <property type="match status" value="1"/>
</dbReference>
<feature type="region of interest" description="Disordered" evidence="1">
    <location>
        <begin position="163"/>
        <end position="196"/>
    </location>
</feature>
<protein>
    <recommendedName>
        <fullName evidence="6">Glutathione transferase</fullName>
    </recommendedName>
</protein>
<organism evidence="4 5">
    <name type="scientific">Curvularia kusanoi</name>
    <name type="common">Cochliobolus kusanoi</name>
    <dbReference type="NCBI Taxonomy" id="90978"/>
    <lineage>
        <taxon>Eukaryota</taxon>
        <taxon>Fungi</taxon>
        <taxon>Dikarya</taxon>
        <taxon>Ascomycota</taxon>
        <taxon>Pezizomycotina</taxon>
        <taxon>Dothideomycetes</taxon>
        <taxon>Pleosporomycetidae</taxon>
        <taxon>Pleosporales</taxon>
        <taxon>Pleosporineae</taxon>
        <taxon>Pleosporaceae</taxon>
        <taxon>Curvularia</taxon>
    </lineage>
</organism>
<dbReference type="OrthoDB" id="4951845at2759"/>
<sequence length="703" mass="79688">MQQQPRSNLQQAPDGTYYDAQGLVVHPQALQSLSPGELFHQQAQAQAQAQAHAQAQQQQQQQQHAYAPPLPPHALHFDPHGLPPQQFPAHAYQQAQQLQQAQHLQQQLQHVPPQHQHPHPHATSPQFVLAGPAHQHQHQHQVHTPLAHTPIHTTPRIAQRPLQIAQQPTQQSPQQQPQQQYSSPLDSGPGEDVTTLANHGQFRGLKLIPNPPNLDEWRQRLFDVDDTITLTEEQFQTYFPHIDNVYSHRSTQRHKRKSFVSHYWDCRLKGRPPGTKKSTDPDKKKRKRVARERDLCDVKIKITEFFDQREYEEQMGHPPPTTEDDDPLSMTPNQTATAGPSTDPSLFFNQPQMDTQQTMTPWGLQPNIVQPSMNMFAPPPPPLPGPLPKKFYTFQRVNGNGGNGKGDGVAGPHKHTLEESDRVKKNIVIRTLAKNERDVKKVQSGESSKKTYHKKATGTALATVRDHARDEDLKLYGSCFCPFVQRVWISLEHKKVPYQYIEVDPYKKPQSLLEVNPRGLVPAIRHGPTWSTHESTVIMEYLEDLNAGSHLLPPDPQTRATSRLWSDHVNRHVIPLFYKLLQAQDQNDQIAHAQDLRDQINKLVAAADPTGPFFLGPHISFVDVQVAPWVLRLRRVLGPYRGWPEPEEGSRWKAWVDAIDSEPSVVATTSTDELYLDSYERYAENRPGTSQLADAVNSGRGLP</sequence>
<feature type="region of interest" description="Disordered" evidence="1">
    <location>
        <begin position="309"/>
        <end position="349"/>
    </location>
</feature>
<name>A0A9P4TCB9_CURKU</name>
<dbReference type="PANTHER" id="PTHR43968">
    <property type="match status" value="1"/>
</dbReference>
<proteinExistence type="predicted"/>
<dbReference type="PANTHER" id="PTHR43968:SF6">
    <property type="entry name" value="GLUTATHIONE S-TRANSFERASE OMEGA"/>
    <property type="match status" value="1"/>
</dbReference>
<feature type="compositionally biased region" description="Polar residues" evidence="1">
    <location>
        <begin position="330"/>
        <end position="349"/>
    </location>
</feature>
<keyword evidence="5" id="KW-1185">Reference proteome</keyword>
<feature type="region of interest" description="Disordered" evidence="1">
    <location>
        <begin position="35"/>
        <end position="126"/>
    </location>
</feature>
<feature type="domain" description="GST C-terminal" evidence="3">
    <location>
        <begin position="555"/>
        <end position="691"/>
    </location>
</feature>
<dbReference type="Pfam" id="PF13417">
    <property type="entry name" value="GST_N_3"/>
    <property type="match status" value="1"/>
</dbReference>
<reference evidence="4" key="1">
    <citation type="submission" date="2019-04" db="EMBL/GenBank/DDBJ databases">
        <title>Sequencing of skin fungus with MAO and IRED activity.</title>
        <authorList>
            <person name="Marsaioli A.J."/>
            <person name="Bonatto J.M.C."/>
            <person name="Reis Junior O."/>
        </authorList>
    </citation>
    <scope>NUCLEOTIDE SEQUENCE</scope>
    <source>
        <strain evidence="4">30M1</strain>
    </source>
</reference>
<dbReference type="Gene3D" id="1.20.1050.10">
    <property type="match status" value="1"/>
</dbReference>
<dbReference type="Gene3D" id="3.40.30.10">
    <property type="entry name" value="Glutaredoxin"/>
    <property type="match status" value="1"/>
</dbReference>
<feature type="compositionally biased region" description="Low complexity" evidence="1">
    <location>
        <begin position="163"/>
        <end position="184"/>
    </location>
</feature>
<dbReference type="GO" id="GO:0005737">
    <property type="term" value="C:cytoplasm"/>
    <property type="evidence" value="ECO:0007669"/>
    <property type="project" value="TreeGrafter"/>
</dbReference>
<dbReference type="SUPFAM" id="SSF52833">
    <property type="entry name" value="Thioredoxin-like"/>
    <property type="match status" value="1"/>
</dbReference>
<feature type="region of interest" description="Disordered" evidence="1">
    <location>
        <begin position="269"/>
        <end position="291"/>
    </location>
</feature>
<dbReference type="InterPro" id="IPR050983">
    <property type="entry name" value="GST_Omega/HSP26"/>
</dbReference>
<gene>
    <name evidence="4" type="ORF">E8E13_006173</name>
</gene>
<dbReference type="PROSITE" id="PS50404">
    <property type="entry name" value="GST_NTER"/>
    <property type="match status" value="1"/>
</dbReference>
<dbReference type="InterPro" id="IPR004045">
    <property type="entry name" value="Glutathione_S-Trfase_N"/>
</dbReference>
<evidence type="ECO:0000313" key="4">
    <source>
        <dbReference type="EMBL" id="KAF3000176.1"/>
    </source>
</evidence>
<dbReference type="Pfam" id="PF13410">
    <property type="entry name" value="GST_C_2"/>
    <property type="match status" value="1"/>
</dbReference>
<evidence type="ECO:0000259" key="3">
    <source>
        <dbReference type="PROSITE" id="PS50405"/>
    </source>
</evidence>
<feature type="compositionally biased region" description="Low complexity" evidence="1">
    <location>
        <begin position="88"/>
        <end position="114"/>
    </location>
</feature>
<feature type="compositionally biased region" description="Polar residues" evidence="1">
    <location>
        <begin position="1"/>
        <end position="13"/>
    </location>
</feature>
<dbReference type="InterPro" id="IPR036282">
    <property type="entry name" value="Glutathione-S-Trfase_C_sf"/>
</dbReference>
<evidence type="ECO:0000313" key="5">
    <source>
        <dbReference type="Proteomes" id="UP000801428"/>
    </source>
</evidence>
<evidence type="ECO:0008006" key="6">
    <source>
        <dbReference type="Google" id="ProtNLM"/>
    </source>
</evidence>
<feature type="region of interest" description="Disordered" evidence="1">
    <location>
        <begin position="1"/>
        <end position="20"/>
    </location>
</feature>
<dbReference type="EMBL" id="SWKU01000015">
    <property type="protein sequence ID" value="KAF3000176.1"/>
    <property type="molecule type" value="Genomic_DNA"/>
</dbReference>
<evidence type="ECO:0000259" key="2">
    <source>
        <dbReference type="PROSITE" id="PS50404"/>
    </source>
</evidence>
<accession>A0A9P4TCB9</accession>
<feature type="domain" description="GST N-terminal" evidence="2">
    <location>
        <begin position="471"/>
        <end position="550"/>
    </location>
</feature>
<comment type="caution">
    <text evidence="4">The sequence shown here is derived from an EMBL/GenBank/DDBJ whole genome shotgun (WGS) entry which is preliminary data.</text>
</comment>
<dbReference type="InterPro" id="IPR040079">
    <property type="entry name" value="Glutathione_S-Trfase"/>
</dbReference>
<dbReference type="Proteomes" id="UP000801428">
    <property type="component" value="Unassembled WGS sequence"/>
</dbReference>
<dbReference type="SFLD" id="SFLDG00358">
    <property type="entry name" value="Main_(cytGST)"/>
    <property type="match status" value="1"/>
</dbReference>
<feature type="compositionally biased region" description="Low complexity" evidence="1">
    <location>
        <begin position="40"/>
        <end position="65"/>
    </location>
</feature>
<dbReference type="InterPro" id="IPR036249">
    <property type="entry name" value="Thioredoxin-like_sf"/>
</dbReference>
<dbReference type="InterPro" id="IPR010987">
    <property type="entry name" value="Glutathione-S-Trfase_C-like"/>
</dbReference>
<dbReference type="SUPFAM" id="SSF47616">
    <property type="entry name" value="GST C-terminal domain-like"/>
    <property type="match status" value="1"/>
</dbReference>
<dbReference type="CDD" id="cd00570">
    <property type="entry name" value="GST_N_family"/>
    <property type="match status" value="1"/>
</dbReference>
<dbReference type="CDD" id="cd00299">
    <property type="entry name" value="GST_C_family"/>
    <property type="match status" value="1"/>
</dbReference>
<dbReference type="PROSITE" id="PS50405">
    <property type="entry name" value="GST_CTER"/>
    <property type="match status" value="1"/>
</dbReference>
<dbReference type="AlphaFoldDB" id="A0A9P4TCB9"/>